<reference evidence="2" key="1">
    <citation type="submission" date="2021-01" db="EMBL/GenBank/DDBJ databases">
        <title>Whole genome shotgun sequence of Virgisporangium ochraceum NBRC 16418.</title>
        <authorList>
            <person name="Komaki H."/>
            <person name="Tamura T."/>
        </authorList>
    </citation>
    <scope>NUCLEOTIDE SEQUENCE</scope>
    <source>
        <strain evidence="2">NBRC 16418</strain>
    </source>
</reference>
<name>A0A8J4EFF5_9ACTN</name>
<sequence length="222" mass="24661">MEILFHAASVVARLRGARVMHPRGRSFKGTLVMLPRATTRSGHGVAERLPAGTSRRGVSERLPAGTGRRGVTVRLSKATPTPRGWPDVFGLAIRLGDRFDLLVTSSSPRPLLRHLFLPARGPATFYSSLAAYRDRRDRRVYLGARVDPGARSATLAVASRFGRWVPVARVLFGRRLSRRVDRRLAFNPVRHALPGLTPASWIHRLRDPVYRGSQHGRSGRGR</sequence>
<keyword evidence="3" id="KW-1185">Reference proteome</keyword>
<organism evidence="2 3">
    <name type="scientific">Virgisporangium ochraceum</name>
    <dbReference type="NCBI Taxonomy" id="65505"/>
    <lineage>
        <taxon>Bacteria</taxon>
        <taxon>Bacillati</taxon>
        <taxon>Actinomycetota</taxon>
        <taxon>Actinomycetes</taxon>
        <taxon>Micromonosporales</taxon>
        <taxon>Micromonosporaceae</taxon>
        <taxon>Virgisporangium</taxon>
    </lineage>
</organism>
<gene>
    <name evidence="2" type="ORF">Voc01_049490</name>
</gene>
<evidence type="ECO:0000256" key="1">
    <source>
        <dbReference type="SAM" id="MobiDB-lite"/>
    </source>
</evidence>
<dbReference type="EMBL" id="BOPH01000072">
    <property type="protein sequence ID" value="GIJ70032.1"/>
    <property type="molecule type" value="Genomic_DNA"/>
</dbReference>
<comment type="caution">
    <text evidence="2">The sequence shown here is derived from an EMBL/GenBank/DDBJ whole genome shotgun (WGS) entry which is preliminary data.</text>
</comment>
<accession>A0A8J4EFF5</accession>
<evidence type="ECO:0000313" key="3">
    <source>
        <dbReference type="Proteomes" id="UP000635606"/>
    </source>
</evidence>
<evidence type="ECO:0000313" key="2">
    <source>
        <dbReference type="EMBL" id="GIJ70032.1"/>
    </source>
</evidence>
<feature type="region of interest" description="Disordered" evidence="1">
    <location>
        <begin position="42"/>
        <end position="66"/>
    </location>
</feature>
<protein>
    <recommendedName>
        <fullName evidence="4">Phosphodiesterase</fullName>
    </recommendedName>
</protein>
<evidence type="ECO:0008006" key="4">
    <source>
        <dbReference type="Google" id="ProtNLM"/>
    </source>
</evidence>
<dbReference type="Proteomes" id="UP000635606">
    <property type="component" value="Unassembled WGS sequence"/>
</dbReference>
<dbReference type="AlphaFoldDB" id="A0A8J4EFF5"/>
<proteinExistence type="predicted"/>